<feature type="compositionally biased region" description="Polar residues" evidence="1">
    <location>
        <begin position="52"/>
        <end position="69"/>
    </location>
</feature>
<reference evidence="4 5" key="1">
    <citation type="submission" date="2018-08" db="EMBL/GenBank/DDBJ databases">
        <title>Genomic investigation of the strawberry pathogen Phytophthora fragariae indicates pathogenicity is determined by transcriptional variation in three key races.</title>
        <authorList>
            <person name="Adams T.M."/>
            <person name="Armitage A.D."/>
            <person name="Sobczyk M.K."/>
            <person name="Bates H.J."/>
            <person name="Dunwell J.M."/>
            <person name="Nellist C.F."/>
            <person name="Harrison R.J."/>
        </authorList>
    </citation>
    <scope>NUCLEOTIDE SEQUENCE [LARGE SCALE GENOMIC DNA]</scope>
    <source>
        <strain evidence="4 5">BC-1</strain>
        <strain evidence="3 6">ONT-3</strain>
    </source>
</reference>
<evidence type="ECO:0008006" key="7">
    <source>
        <dbReference type="Google" id="ProtNLM"/>
    </source>
</evidence>
<feature type="signal peptide" evidence="2">
    <location>
        <begin position="1"/>
        <end position="29"/>
    </location>
</feature>
<sequence>MKNSCTRAIYVLVLVLICVQVLAPAPALAFSFSTWLGNDDDGTSGTKERSTADGSLSRTASSDEVSLSDGTDLKPQQPLVDADAWFLTE</sequence>
<dbReference type="EMBL" id="QXFX01003355">
    <property type="protein sequence ID" value="KAE9069541.1"/>
    <property type="molecule type" value="Genomic_DNA"/>
</dbReference>
<dbReference type="AlphaFoldDB" id="A0A6A3WBR0"/>
<evidence type="ECO:0000256" key="2">
    <source>
        <dbReference type="SAM" id="SignalP"/>
    </source>
</evidence>
<comment type="caution">
    <text evidence="4">The sequence shown here is derived from an EMBL/GenBank/DDBJ whole genome shotgun (WGS) entry which is preliminary data.</text>
</comment>
<evidence type="ECO:0000256" key="1">
    <source>
        <dbReference type="SAM" id="MobiDB-lite"/>
    </source>
</evidence>
<name>A0A6A3WBR0_9STRA</name>
<gene>
    <name evidence="4" type="ORF">PF002_g27697</name>
    <name evidence="3" type="ORF">PF010_g26621</name>
</gene>
<protein>
    <recommendedName>
        <fullName evidence="7">RxLR effector protein</fullName>
    </recommendedName>
</protein>
<dbReference type="EMBL" id="QXGD01003184">
    <property type="protein sequence ID" value="KAE9179898.1"/>
    <property type="molecule type" value="Genomic_DNA"/>
</dbReference>
<feature type="chain" id="PRO_5036166619" description="RxLR effector protein" evidence="2">
    <location>
        <begin position="30"/>
        <end position="89"/>
    </location>
</feature>
<organism evidence="4 5">
    <name type="scientific">Phytophthora fragariae</name>
    <dbReference type="NCBI Taxonomy" id="53985"/>
    <lineage>
        <taxon>Eukaryota</taxon>
        <taxon>Sar</taxon>
        <taxon>Stramenopiles</taxon>
        <taxon>Oomycota</taxon>
        <taxon>Peronosporomycetes</taxon>
        <taxon>Peronosporales</taxon>
        <taxon>Peronosporaceae</taxon>
        <taxon>Phytophthora</taxon>
    </lineage>
</organism>
<feature type="region of interest" description="Disordered" evidence="1">
    <location>
        <begin position="36"/>
        <end position="76"/>
    </location>
</feature>
<keyword evidence="2" id="KW-0732">Signal</keyword>
<evidence type="ECO:0000313" key="5">
    <source>
        <dbReference type="Proteomes" id="UP000440367"/>
    </source>
</evidence>
<evidence type="ECO:0000313" key="6">
    <source>
        <dbReference type="Proteomes" id="UP000488956"/>
    </source>
</evidence>
<evidence type="ECO:0000313" key="4">
    <source>
        <dbReference type="EMBL" id="KAE9179898.1"/>
    </source>
</evidence>
<accession>A0A6A3WBR0</accession>
<dbReference type="Proteomes" id="UP000488956">
    <property type="component" value="Unassembled WGS sequence"/>
</dbReference>
<evidence type="ECO:0000313" key="3">
    <source>
        <dbReference type="EMBL" id="KAE9069541.1"/>
    </source>
</evidence>
<proteinExistence type="predicted"/>
<dbReference type="Proteomes" id="UP000440367">
    <property type="component" value="Unassembled WGS sequence"/>
</dbReference>